<dbReference type="InterPro" id="IPR000182">
    <property type="entry name" value="GNAT_dom"/>
</dbReference>
<evidence type="ECO:0000313" key="4">
    <source>
        <dbReference type="EMBL" id="TYL93675.1"/>
    </source>
</evidence>
<dbReference type="InterPro" id="IPR016181">
    <property type="entry name" value="Acyl_CoA_acyltransferase"/>
</dbReference>
<dbReference type="Proteomes" id="UP000324758">
    <property type="component" value="Unassembled WGS sequence"/>
</dbReference>
<dbReference type="EMBL" id="VSSS01000031">
    <property type="protein sequence ID" value="TYL93675.1"/>
    <property type="molecule type" value="Genomic_DNA"/>
</dbReference>
<keyword evidence="2" id="KW-0012">Acyltransferase</keyword>
<dbReference type="Gene3D" id="3.40.630.30">
    <property type="match status" value="1"/>
</dbReference>
<dbReference type="RefSeq" id="WP_148774019.1">
    <property type="nucleotide sequence ID" value="NZ_VSSS01000031.1"/>
</dbReference>
<name>A0A5D3KB77_9BRAD</name>
<dbReference type="Pfam" id="PF00583">
    <property type="entry name" value="Acetyltransf_1"/>
    <property type="match status" value="1"/>
</dbReference>
<dbReference type="PROSITE" id="PS51186">
    <property type="entry name" value="GNAT"/>
    <property type="match status" value="1"/>
</dbReference>
<dbReference type="CDD" id="cd04301">
    <property type="entry name" value="NAT_SF"/>
    <property type="match status" value="1"/>
</dbReference>
<proteinExistence type="predicted"/>
<protein>
    <submittedName>
        <fullName evidence="4">GNAT family N-acetyltransferase</fullName>
    </submittedName>
</protein>
<comment type="caution">
    <text evidence="4">The sequence shown here is derived from an EMBL/GenBank/DDBJ whole genome shotgun (WGS) entry which is preliminary data.</text>
</comment>
<dbReference type="GO" id="GO:0016747">
    <property type="term" value="F:acyltransferase activity, transferring groups other than amino-acyl groups"/>
    <property type="evidence" value="ECO:0007669"/>
    <property type="project" value="InterPro"/>
</dbReference>
<dbReference type="AlphaFoldDB" id="A0A5D3KB77"/>
<dbReference type="OrthoDB" id="9799092at2"/>
<reference evidence="4 5" key="1">
    <citation type="submission" date="2019-08" db="EMBL/GenBank/DDBJ databases">
        <title>Bradyrhizobium hipponensis sp. nov., a rhizobium isolated from a Lupinus angustifolius root nodule in Tunisia.</title>
        <authorList>
            <person name="Off K."/>
            <person name="Rejili M."/>
            <person name="Mars M."/>
            <person name="Brachmann A."/>
            <person name="Marin M."/>
        </authorList>
    </citation>
    <scope>NUCLEOTIDE SEQUENCE [LARGE SCALE GENOMIC DNA]</scope>
    <source>
        <strain evidence="4 5">CTAW71</strain>
    </source>
</reference>
<dbReference type="PANTHER" id="PTHR43877">
    <property type="entry name" value="AMINOALKYLPHOSPHONATE N-ACETYLTRANSFERASE-RELATED-RELATED"/>
    <property type="match status" value="1"/>
</dbReference>
<sequence>MTDDGIEIRRLAREDAVLYRDIRLEALQANPEAFGSTFEVEDAQPLSLFSDRIGSSTVLGAFRDTELVGIVGFSVQQGQKEAHKGALWGMYVRPAARNAKVGRRLVEAVCNHARQQVELIQLSVVVDNEQARSLYARLGFLEYGVEKNALKQAGRYYDLVLMAKDLMSPRLRIDAP</sequence>
<dbReference type="SUPFAM" id="SSF55729">
    <property type="entry name" value="Acyl-CoA N-acyltransferases (Nat)"/>
    <property type="match status" value="1"/>
</dbReference>
<dbReference type="PANTHER" id="PTHR43877:SF2">
    <property type="entry name" value="AMINOALKYLPHOSPHONATE N-ACETYLTRANSFERASE-RELATED"/>
    <property type="match status" value="1"/>
</dbReference>
<dbReference type="InterPro" id="IPR050832">
    <property type="entry name" value="Bact_Acetyltransf"/>
</dbReference>
<evidence type="ECO:0000259" key="3">
    <source>
        <dbReference type="PROSITE" id="PS51186"/>
    </source>
</evidence>
<evidence type="ECO:0000256" key="2">
    <source>
        <dbReference type="ARBA" id="ARBA00023315"/>
    </source>
</evidence>
<evidence type="ECO:0000313" key="5">
    <source>
        <dbReference type="Proteomes" id="UP000324758"/>
    </source>
</evidence>
<keyword evidence="5" id="KW-1185">Reference proteome</keyword>
<feature type="domain" description="N-acetyltransferase" evidence="3">
    <location>
        <begin position="6"/>
        <end position="167"/>
    </location>
</feature>
<keyword evidence="1 4" id="KW-0808">Transferase</keyword>
<accession>A0A5D3KB77</accession>
<gene>
    <name evidence="4" type="ORF">FXB40_20675</name>
</gene>
<evidence type="ECO:0000256" key="1">
    <source>
        <dbReference type="ARBA" id="ARBA00022679"/>
    </source>
</evidence>
<organism evidence="4 5">
    <name type="scientific">Bradyrhizobium rifense</name>
    <dbReference type="NCBI Taxonomy" id="515499"/>
    <lineage>
        <taxon>Bacteria</taxon>
        <taxon>Pseudomonadati</taxon>
        <taxon>Pseudomonadota</taxon>
        <taxon>Alphaproteobacteria</taxon>
        <taxon>Hyphomicrobiales</taxon>
        <taxon>Nitrobacteraceae</taxon>
        <taxon>Bradyrhizobium</taxon>
    </lineage>
</organism>